<evidence type="ECO:0000256" key="3">
    <source>
        <dbReference type="ARBA" id="ARBA00023125"/>
    </source>
</evidence>
<evidence type="ECO:0000256" key="4">
    <source>
        <dbReference type="ARBA" id="ARBA00023163"/>
    </source>
</evidence>
<evidence type="ECO:0000259" key="5">
    <source>
        <dbReference type="PROSITE" id="PS50931"/>
    </source>
</evidence>
<dbReference type="InterPro" id="IPR000847">
    <property type="entry name" value="LysR_HTH_N"/>
</dbReference>
<dbReference type="InterPro" id="IPR050950">
    <property type="entry name" value="HTH-type_LysR_regulators"/>
</dbReference>
<dbReference type="PROSITE" id="PS50931">
    <property type="entry name" value="HTH_LYSR"/>
    <property type="match status" value="1"/>
</dbReference>
<dbReference type="GO" id="GO:0003677">
    <property type="term" value="F:DNA binding"/>
    <property type="evidence" value="ECO:0007669"/>
    <property type="project" value="UniProtKB-KW"/>
</dbReference>
<keyword evidence="3" id="KW-0238">DNA-binding</keyword>
<dbReference type="RefSeq" id="WP_133157344.1">
    <property type="nucleotide sequence ID" value="NZ_CP037867.1"/>
</dbReference>
<evidence type="ECO:0000256" key="2">
    <source>
        <dbReference type="ARBA" id="ARBA00023015"/>
    </source>
</evidence>
<sequence length="318" mass="34469">MNLLTSMRYLVALHDHRHFDRAAKACHITQPALSNALRALERELGTPIVRRGRTYSGLTPEGEQVLASARRMLREHEALQQSLASQQDQPVGSLRLGVVPSAVPVATRFCTLLQSRHPGIAPVLLSLPSGEIESGLKALTLDLGLGFLERVSARSSGFQVFPQYQERLYLVTQAPRAVRAKSPPPSRIGEPLAWADTVGFDLCLLTPDMHNRSIVDAAFARAGVAVKPVMETNSVLSLALAVRTGPLASVMPGALVSSLREQPGLLFRPLVKPEVQTPVGFLVRREVALTRTQEAALALARDAEWRAELAATSGSFKT</sequence>
<accession>A0A4P6X6S9</accession>
<keyword evidence="7" id="KW-1185">Reference proteome</keyword>
<keyword evidence="2" id="KW-0805">Transcription regulation</keyword>
<dbReference type="Pfam" id="PF00126">
    <property type="entry name" value="HTH_1"/>
    <property type="match status" value="1"/>
</dbReference>
<dbReference type="Proteomes" id="UP000293912">
    <property type="component" value="Chromosome"/>
</dbReference>
<reference evidence="6 7" key="1">
    <citation type="submission" date="2019-03" db="EMBL/GenBank/DDBJ databases">
        <authorList>
            <person name="Sebastian G."/>
            <person name="Baumann P."/>
            <person name="Ruckert C."/>
            <person name="Kalinowski J."/>
            <person name="Nebel B."/>
            <person name="Takors R."/>
            <person name="Blombach B."/>
        </authorList>
    </citation>
    <scope>NUCLEOTIDE SEQUENCE [LARGE SCALE GENOMIC DNA]</scope>
    <source>
        <strain evidence="6 7">DSM 1084</strain>
    </source>
</reference>
<dbReference type="FunFam" id="1.10.10.10:FF:000001">
    <property type="entry name" value="LysR family transcriptional regulator"/>
    <property type="match status" value="1"/>
</dbReference>
<dbReference type="InterPro" id="IPR036388">
    <property type="entry name" value="WH-like_DNA-bd_sf"/>
</dbReference>
<name>A0A4P6X6S9_HYDPS</name>
<evidence type="ECO:0000313" key="7">
    <source>
        <dbReference type="Proteomes" id="UP000293912"/>
    </source>
</evidence>
<evidence type="ECO:0000313" key="6">
    <source>
        <dbReference type="EMBL" id="QBM29471.1"/>
    </source>
</evidence>
<gene>
    <name evidence="6" type="primary">oxyR3</name>
    <name evidence="6" type="ORF">HPF_17385</name>
</gene>
<dbReference type="SUPFAM" id="SSF53850">
    <property type="entry name" value="Periplasmic binding protein-like II"/>
    <property type="match status" value="1"/>
</dbReference>
<dbReference type="Gene3D" id="3.40.190.290">
    <property type="match status" value="1"/>
</dbReference>
<dbReference type="SUPFAM" id="SSF46785">
    <property type="entry name" value="Winged helix' DNA-binding domain"/>
    <property type="match status" value="1"/>
</dbReference>
<organism evidence="6 7">
    <name type="scientific">Hydrogenophaga pseudoflava</name>
    <name type="common">Pseudomonas carboxydoflava</name>
    <dbReference type="NCBI Taxonomy" id="47421"/>
    <lineage>
        <taxon>Bacteria</taxon>
        <taxon>Pseudomonadati</taxon>
        <taxon>Pseudomonadota</taxon>
        <taxon>Betaproteobacteria</taxon>
        <taxon>Burkholderiales</taxon>
        <taxon>Comamonadaceae</taxon>
        <taxon>Hydrogenophaga</taxon>
    </lineage>
</organism>
<evidence type="ECO:0000256" key="1">
    <source>
        <dbReference type="ARBA" id="ARBA00009437"/>
    </source>
</evidence>
<dbReference type="PANTHER" id="PTHR30419">
    <property type="entry name" value="HTH-TYPE TRANSCRIPTIONAL REGULATOR YBHD"/>
    <property type="match status" value="1"/>
</dbReference>
<dbReference type="EMBL" id="CP037867">
    <property type="protein sequence ID" value="QBM29471.1"/>
    <property type="molecule type" value="Genomic_DNA"/>
</dbReference>
<protein>
    <submittedName>
        <fullName evidence="6">Hydrogen peroxide-inducible genes activator</fullName>
    </submittedName>
</protein>
<dbReference type="InterPro" id="IPR036390">
    <property type="entry name" value="WH_DNA-bd_sf"/>
</dbReference>
<keyword evidence="4" id="KW-0804">Transcription</keyword>
<dbReference type="KEGG" id="hpse:HPF_17385"/>
<dbReference type="GO" id="GO:0003700">
    <property type="term" value="F:DNA-binding transcription factor activity"/>
    <property type="evidence" value="ECO:0007669"/>
    <property type="project" value="InterPro"/>
</dbReference>
<dbReference type="PRINTS" id="PR00039">
    <property type="entry name" value="HTHLYSR"/>
</dbReference>
<feature type="domain" description="HTH lysR-type" evidence="5">
    <location>
        <begin position="1"/>
        <end position="59"/>
    </location>
</feature>
<comment type="similarity">
    <text evidence="1">Belongs to the LysR transcriptional regulatory family.</text>
</comment>
<dbReference type="GO" id="GO:0005829">
    <property type="term" value="C:cytosol"/>
    <property type="evidence" value="ECO:0007669"/>
    <property type="project" value="TreeGrafter"/>
</dbReference>
<dbReference type="PANTHER" id="PTHR30419:SF31">
    <property type="entry name" value="BLR3139 PROTEIN"/>
    <property type="match status" value="1"/>
</dbReference>
<dbReference type="Pfam" id="PF03466">
    <property type="entry name" value="LysR_substrate"/>
    <property type="match status" value="1"/>
</dbReference>
<dbReference type="Gene3D" id="1.10.10.10">
    <property type="entry name" value="Winged helix-like DNA-binding domain superfamily/Winged helix DNA-binding domain"/>
    <property type="match status" value="1"/>
</dbReference>
<dbReference type="AlphaFoldDB" id="A0A4P6X6S9"/>
<dbReference type="InterPro" id="IPR005119">
    <property type="entry name" value="LysR_subst-bd"/>
</dbReference>
<proteinExistence type="inferred from homology"/>